<dbReference type="InterPro" id="IPR013762">
    <property type="entry name" value="Integrase-like_cat_sf"/>
</dbReference>
<evidence type="ECO:0000256" key="2">
    <source>
        <dbReference type="ARBA" id="ARBA00022908"/>
    </source>
</evidence>
<comment type="caution">
    <text evidence="6">The sequence shown here is derived from an EMBL/GenBank/DDBJ whole genome shotgun (WGS) entry which is preliminary data.</text>
</comment>
<keyword evidence="2" id="KW-0229">DNA integration</keyword>
<dbReference type="GO" id="GO:0006310">
    <property type="term" value="P:DNA recombination"/>
    <property type="evidence" value="ECO:0007669"/>
    <property type="project" value="UniProtKB-KW"/>
</dbReference>
<reference evidence="6 7" key="1">
    <citation type="submission" date="2021-10" db="EMBL/GenBank/DDBJ databases">
        <title>Whole-genome sequencing analysis of Laribacter hongkongensis: virulence gene profiles, carbohydrate-active enzyme prediction, and antimicrobial resistance characterization.</title>
        <authorList>
            <person name="Yuan P."/>
            <person name="Zhan Y."/>
            <person name="Chen D."/>
        </authorList>
    </citation>
    <scope>NUCLEOTIDE SEQUENCE [LARGE SCALE GENOMIC DNA]</scope>
    <source>
        <strain evidence="6 7">W67</strain>
    </source>
</reference>
<dbReference type="InterPro" id="IPR010998">
    <property type="entry name" value="Integrase_recombinase_N"/>
</dbReference>
<evidence type="ECO:0000313" key="6">
    <source>
        <dbReference type="EMBL" id="MCG9027376.1"/>
    </source>
</evidence>
<dbReference type="Pfam" id="PF00589">
    <property type="entry name" value="Phage_integrase"/>
    <property type="match status" value="1"/>
</dbReference>
<dbReference type="Gene3D" id="1.10.150.130">
    <property type="match status" value="1"/>
</dbReference>
<keyword evidence="4" id="KW-0233">DNA recombination</keyword>
<dbReference type="SUPFAM" id="SSF56349">
    <property type="entry name" value="DNA breaking-rejoining enzymes"/>
    <property type="match status" value="1"/>
</dbReference>
<dbReference type="AlphaFoldDB" id="A0ABD4SXK3"/>
<dbReference type="GO" id="GO:0003677">
    <property type="term" value="F:DNA binding"/>
    <property type="evidence" value="ECO:0007669"/>
    <property type="project" value="UniProtKB-KW"/>
</dbReference>
<evidence type="ECO:0000256" key="4">
    <source>
        <dbReference type="ARBA" id="ARBA00023172"/>
    </source>
</evidence>
<evidence type="ECO:0000259" key="5">
    <source>
        <dbReference type="PROSITE" id="PS51898"/>
    </source>
</evidence>
<comment type="similarity">
    <text evidence="1">Belongs to the 'phage' integrase family.</text>
</comment>
<dbReference type="Pfam" id="PF22022">
    <property type="entry name" value="Phage_int_M"/>
    <property type="match status" value="1"/>
</dbReference>
<dbReference type="RefSeq" id="WP_239894660.1">
    <property type="nucleotide sequence ID" value="NZ_JAJAXM010000055.1"/>
</dbReference>
<protein>
    <submittedName>
        <fullName evidence="6">Integrase arm-type DNA-binding domain-containing protein</fullName>
    </submittedName>
</protein>
<dbReference type="InterPro" id="IPR025166">
    <property type="entry name" value="Integrase_DNA_bind_dom"/>
</dbReference>
<keyword evidence="3 6" id="KW-0238">DNA-binding</keyword>
<proteinExistence type="inferred from homology"/>
<dbReference type="Pfam" id="PF13356">
    <property type="entry name" value="Arm-DNA-bind_3"/>
    <property type="match status" value="1"/>
</dbReference>
<dbReference type="InterPro" id="IPR011010">
    <property type="entry name" value="DNA_brk_join_enz"/>
</dbReference>
<dbReference type="PANTHER" id="PTHR30629:SF2">
    <property type="entry name" value="PROPHAGE INTEGRASE INTS-RELATED"/>
    <property type="match status" value="1"/>
</dbReference>
<dbReference type="CDD" id="cd00801">
    <property type="entry name" value="INT_P4_C"/>
    <property type="match status" value="1"/>
</dbReference>
<dbReference type="GO" id="GO:0015074">
    <property type="term" value="P:DNA integration"/>
    <property type="evidence" value="ECO:0007669"/>
    <property type="project" value="UniProtKB-KW"/>
</dbReference>
<evidence type="ECO:0000256" key="1">
    <source>
        <dbReference type="ARBA" id="ARBA00008857"/>
    </source>
</evidence>
<accession>A0ABD4SXK3</accession>
<dbReference type="Proteomes" id="UP001200247">
    <property type="component" value="Unassembled WGS sequence"/>
</dbReference>
<evidence type="ECO:0000256" key="3">
    <source>
        <dbReference type="ARBA" id="ARBA00023125"/>
    </source>
</evidence>
<dbReference type="Gene3D" id="3.30.160.390">
    <property type="entry name" value="Integrase, DNA-binding domain"/>
    <property type="match status" value="1"/>
</dbReference>
<sequence length="392" mass="44574">MRLTDKTIRSAKPQDKPYKLADGGGLYLEVSPAGNKVWRMKYRVGGKEKKLTIGAYPGVSLFDAREAAMKAKRALSDGSDPAREKQAAMRAARLAEINTFEAVSREWQRLKVRTLTPIVSARLLAEMEKDVFPQIGKRPVSALTPGEVLDCVRRVEKRSPYMAANTLQRIRAVMRYAVQLGLAANNPASELTGVVHVPRAQKRPALSRGEIREFFQRTVETGMYYLTQDAFRLLMLTFVRPGELCGAKWCEFDMVRAEWRIPPERMKMREAHVVPLSRQALAVLERLQERRRQSPYVFPSVSAKAGHLWVGTLSRAMIYSGFQDKATPHGFRALASTVLNEEGFPPDVIERQLAHAERNKVRAAYHRAEYMADRRRMMQWWADFIDRQVAAA</sequence>
<name>A0ABD4SXK3_9NEIS</name>
<dbReference type="PROSITE" id="PS51898">
    <property type="entry name" value="TYR_RECOMBINASE"/>
    <property type="match status" value="1"/>
</dbReference>
<gene>
    <name evidence="6" type="ORF">LH440_16035</name>
</gene>
<dbReference type="Gene3D" id="1.10.443.10">
    <property type="entry name" value="Intergrase catalytic core"/>
    <property type="match status" value="1"/>
</dbReference>
<dbReference type="InterPro" id="IPR038488">
    <property type="entry name" value="Integrase_DNA-bd_sf"/>
</dbReference>
<dbReference type="PANTHER" id="PTHR30629">
    <property type="entry name" value="PROPHAGE INTEGRASE"/>
    <property type="match status" value="1"/>
</dbReference>
<dbReference type="InterPro" id="IPR002104">
    <property type="entry name" value="Integrase_catalytic"/>
</dbReference>
<dbReference type="InterPro" id="IPR053876">
    <property type="entry name" value="Phage_int_M"/>
</dbReference>
<organism evidence="6 7">
    <name type="scientific">Laribacter hongkongensis</name>
    <dbReference type="NCBI Taxonomy" id="168471"/>
    <lineage>
        <taxon>Bacteria</taxon>
        <taxon>Pseudomonadati</taxon>
        <taxon>Pseudomonadota</taxon>
        <taxon>Betaproteobacteria</taxon>
        <taxon>Neisseriales</taxon>
        <taxon>Aquaspirillaceae</taxon>
        <taxon>Laribacter</taxon>
    </lineage>
</organism>
<dbReference type="EMBL" id="JAJAXM010000055">
    <property type="protein sequence ID" value="MCG9027376.1"/>
    <property type="molecule type" value="Genomic_DNA"/>
</dbReference>
<dbReference type="InterPro" id="IPR050808">
    <property type="entry name" value="Phage_Integrase"/>
</dbReference>
<feature type="domain" description="Tyr recombinase" evidence="5">
    <location>
        <begin position="201"/>
        <end position="379"/>
    </location>
</feature>
<evidence type="ECO:0000313" key="7">
    <source>
        <dbReference type="Proteomes" id="UP001200247"/>
    </source>
</evidence>